<comment type="caution">
    <text evidence="2">The sequence shown here is derived from an EMBL/GenBank/DDBJ whole genome shotgun (WGS) entry which is preliminary data.</text>
</comment>
<evidence type="ECO:0000256" key="1">
    <source>
        <dbReference type="SAM" id="MobiDB-lite"/>
    </source>
</evidence>
<reference evidence="2" key="1">
    <citation type="journal article" date="2015" name="Nature">
        <title>Complex archaea that bridge the gap between prokaryotes and eukaryotes.</title>
        <authorList>
            <person name="Spang A."/>
            <person name="Saw J.H."/>
            <person name="Jorgensen S.L."/>
            <person name="Zaremba-Niedzwiedzka K."/>
            <person name="Martijn J."/>
            <person name="Lind A.E."/>
            <person name="van Eijk R."/>
            <person name="Schleper C."/>
            <person name="Guy L."/>
            <person name="Ettema T.J."/>
        </authorList>
    </citation>
    <scope>NUCLEOTIDE SEQUENCE</scope>
</reference>
<evidence type="ECO:0000313" key="2">
    <source>
        <dbReference type="EMBL" id="KKN19526.1"/>
    </source>
</evidence>
<gene>
    <name evidence="2" type="ORF">LCGC14_0944870</name>
</gene>
<dbReference type="EMBL" id="LAZR01003326">
    <property type="protein sequence ID" value="KKN19526.1"/>
    <property type="molecule type" value="Genomic_DNA"/>
</dbReference>
<proteinExistence type="predicted"/>
<organism evidence="2">
    <name type="scientific">marine sediment metagenome</name>
    <dbReference type="NCBI Taxonomy" id="412755"/>
    <lineage>
        <taxon>unclassified sequences</taxon>
        <taxon>metagenomes</taxon>
        <taxon>ecological metagenomes</taxon>
    </lineage>
</organism>
<feature type="compositionally biased region" description="Basic residues" evidence="1">
    <location>
        <begin position="63"/>
        <end position="100"/>
    </location>
</feature>
<dbReference type="AlphaFoldDB" id="A0A0F9R2J6"/>
<name>A0A0F9R2J6_9ZZZZ</name>
<feature type="region of interest" description="Disordered" evidence="1">
    <location>
        <begin position="61"/>
        <end position="114"/>
    </location>
</feature>
<accession>A0A0F9R2J6</accession>
<protein>
    <submittedName>
        <fullName evidence="2">Uncharacterized protein</fullName>
    </submittedName>
</protein>
<sequence length="114" mass="13042">MKELNDALAIATEQIAEDKKGTPEELKVNKLQQLIESGASHQHIRRTFGLSARVVGQLFNTRVSKHNNKKRTTKEVRKKKRKAQKCARNRNRNNVKHGARTTKSSTSTRHRSKT</sequence>